<accession>A0AB39UGP9</accession>
<dbReference type="Gene3D" id="3.10.180.10">
    <property type="entry name" value="2,3-Dihydroxybiphenyl 1,2-Dioxygenase, domain 1"/>
    <property type="match status" value="1"/>
</dbReference>
<dbReference type="EMBL" id="CP129682">
    <property type="protein sequence ID" value="XDS48136.1"/>
    <property type="molecule type" value="Genomic_DNA"/>
</dbReference>
<evidence type="ECO:0000313" key="3">
    <source>
        <dbReference type="EMBL" id="XDS48136.1"/>
    </source>
</evidence>
<dbReference type="InterPro" id="IPR009725">
    <property type="entry name" value="3_dmu_93_MTrfase"/>
</dbReference>
<dbReference type="Pfam" id="PF06983">
    <property type="entry name" value="3-dmu-9_3-mt"/>
    <property type="match status" value="1"/>
</dbReference>
<dbReference type="RefSeq" id="WP_369342169.1">
    <property type="nucleotide sequence ID" value="NZ_CP129675.1"/>
</dbReference>
<dbReference type="PANTHER" id="PTHR33990:SF2">
    <property type="entry name" value="PHNB-LIKE DOMAIN-CONTAINING PROTEIN"/>
    <property type="match status" value="1"/>
</dbReference>
<dbReference type="CDD" id="cd06588">
    <property type="entry name" value="PhnB_like"/>
    <property type="match status" value="1"/>
</dbReference>
<proteinExistence type="predicted"/>
<dbReference type="InterPro" id="IPR028973">
    <property type="entry name" value="PhnB-like"/>
</dbReference>
<name>A0AB39UGP9_9BIFI</name>
<sequence length="168" mass="18957">MMTGKIATMQACLWFDDQAEEAAKFYTSIFKDSQIKRTQYYTNSGQEVHGKPPYSVLTVEFSLNGMEFMALNGGPEFKFSEAVSFVVNCDSQDEIDHYWEKLGEGGDKTAQVCGWLKDRYGVSWQISPSELPDWIDDPHSEAAKRVMDALMKMGKLDIATLHSAYLGE</sequence>
<evidence type="ECO:0000259" key="1">
    <source>
        <dbReference type="Pfam" id="PF06983"/>
    </source>
</evidence>
<dbReference type="EMBL" id="CP129683">
    <property type="protein sequence ID" value="XDS51207.1"/>
    <property type="molecule type" value="Genomic_DNA"/>
</dbReference>
<evidence type="ECO:0000313" key="2">
    <source>
        <dbReference type="EMBL" id="XDS47158.1"/>
    </source>
</evidence>
<organism evidence="3">
    <name type="scientific">Bifidobacterium fermentum</name>
    <dbReference type="NCBI Taxonomy" id="3059035"/>
    <lineage>
        <taxon>Bacteria</taxon>
        <taxon>Bacillati</taxon>
        <taxon>Actinomycetota</taxon>
        <taxon>Actinomycetes</taxon>
        <taxon>Bifidobacteriales</taxon>
        <taxon>Bifidobacteriaceae</taxon>
        <taxon>Bifidobacterium</taxon>
    </lineage>
</organism>
<dbReference type="PIRSF" id="PIRSF021700">
    <property type="entry name" value="3_dmu_93_MTrfase"/>
    <property type="match status" value="1"/>
</dbReference>
<gene>
    <name evidence="4" type="ORF">QN062_03245</name>
    <name evidence="3" type="ORF">QN216_07255</name>
    <name evidence="2" type="ORF">QN217_03200</name>
</gene>
<feature type="domain" description="PhnB-like" evidence="1">
    <location>
        <begin position="9"/>
        <end position="126"/>
    </location>
</feature>
<dbReference type="EMBL" id="CP129675">
    <property type="protein sequence ID" value="XDS47158.1"/>
    <property type="molecule type" value="Genomic_DNA"/>
</dbReference>
<dbReference type="InterPro" id="IPR029068">
    <property type="entry name" value="Glyas_Bleomycin-R_OHBP_Dase"/>
</dbReference>
<dbReference type="KEGG" id="bfk:QN062_03245"/>
<protein>
    <submittedName>
        <fullName evidence="3">VOC family protein</fullName>
    </submittedName>
</protein>
<dbReference type="PANTHER" id="PTHR33990">
    <property type="entry name" value="PROTEIN YJDN-RELATED"/>
    <property type="match status" value="1"/>
</dbReference>
<dbReference type="SUPFAM" id="SSF54593">
    <property type="entry name" value="Glyoxalase/Bleomycin resistance protein/Dihydroxybiphenyl dioxygenase"/>
    <property type="match status" value="1"/>
</dbReference>
<evidence type="ECO:0000313" key="4">
    <source>
        <dbReference type="EMBL" id="XDS51207.1"/>
    </source>
</evidence>
<dbReference type="AlphaFoldDB" id="A0AB39UGP9"/>
<reference evidence="3" key="1">
    <citation type="submission" date="2023-07" db="EMBL/GenBank/DDBJ databases">
        <title>Bifidobacterium aquikefiriaerophilum sp. nov. and Bifidobacterium eccum sp. nov., isolated from water kefir.</title>
        <authorList>
            <person name="Breselge S."/>
            <person name="Bellassi P."/>
            <person name="Barcenilla C."/>
            <person name="Alvarez-Ordonez A."/>
            <person name="Morelli L."/>
            <person name="Cotter P.D."/>
        </authorList>
    </citation>
    <scope>NUCLEOTIDE SEQUENCE</scope>
    <source>
        <strain evidence="4">WK012_4_13</strain>
        <strain evidence="3">WK013_4_14</strain>
        <strain evidence="2">WK048_4_13</strain>
    </source>
</reference>